<comment type="caution">
    <text evidence="1">The sequence shown here is derived from an EMBL/GenBank/DDBJ whole genome shotgun (WGS) entry which is preliminary data.</text>
</comment>
<keyword evidence="2" id="KW-1185">Reference proteome</keyword>
<protein>
    <recommendedName>
        <fullName evidence="3">RNase H type-1 domain-containing protein</fullName>
    </recommendedName>
</protein>
<dbReference type="EMBL" id="JARKNE010000010">
    <property type="protein sequence ID" value="KAK5795333.1"/>
    <property type="molecule type" value="Genomic_DNA"/>
</dbReference>
<name>A0ABR0NN36_GOSAR</name>
<accession>A0ABR0NN36</accession>
<gene>
    <name evidence="1" type="ORF">PVK06_036595</name>
</gene>
<proteinExistence type="predicted"/>
<reference evidence="1 2" key="1">
    <citation type="submission" date="2023-03" db="EMBL/GenBank/DDBJ databases">
        <title>WGS of Gossypium arboreum.</title>
        <authorList>
            <person name="Yu D."/>
        </authorList>
    </citation>
    <scope>NUCLEOTIDE SEQUENCE [LARGE SCALE GENOMIC DNA]</scope>
    <source>
        <tissue evidence="1">Leaf</tissue>
    </source>
</reference>
<organism evidence="1 2">
    <name type="scientific">Gossypium arboreum</name>
    <name type="common">Tree cotton</name>
    <name type="synonym">Gossypium nanking</name>
    <dbReference type="NCBI Taxonomy" id="29729"/>
    <lineage>
        <taxon>Eukaryota</taxon>
        <taxon>Viridiplantae</taxon>
        <taxon>Streptophyta</taxon>
        <taxon>Embryophyta</taxon>
        <taxon>Tracheophyta</taxon>
        <taxon>Spermatophyta</taxon>
        <taxon>Magnoliopsida</taxon>
        <taxon>eudicotyledons</taxon>
        <taxon>Gunneridae</taxon>
        <taxon>Pentapetalae</taxon>
        <taxon>rosids</taxon>
        <taxon>malvids</taxon>
        <taxon>Malvales</taxon>
        <taxon>Malvaceae</taxon>
        <taxon>Malvoideae</taxon>
        <taxon>Gossypium</taxon>
    </lineage>
</organism>
<evidence type="ECO:0000313" key="2">
    <source>
        <dbReference type="Proteomes" id="UP001358586"/>
    </source>
</evidence>
<evidence type="ECO:0008006" key="3">
    <source>
        <dbReference type="Google" id="ProtNLM"/>
    </source>
</evidence>
<sequence length="113" mass="13137">MGGTTSVMIQFDATFDNRNSRSASVSVFRIKWVSLKPQRRLFIITSHPRSQQKLMQSKRTSIQEISFQFIHRSENTRAHKLAKEALAKLAYLVREALNHSDLAPKGRWRIRLN</sequence>
<evidence type="ECO:0000313" key="1">
    <source>
        <dbReference type="EMBL" id="KAK5795333.1"/>
    </source>
</evidence>
<dbReference type="Proteomes" id="UP001358586">
    <property type="component" value="Chromosome 10"/>
</dbReference>